<accession>A0AAQ4FLB1</accession>
<dbReference type="EMBL" id="JARKHS020001695">
    <property type="protein sequence ID" value="KAK8787573.1"/>
    <property type="molecule type" value="Genomic_DNA"/>
</dbReference>
<proteinExistence type="predicted"/>
<gene>
    <name evidence="1" type="ORF">V5799_022650</name>
</gene>
<organism evidence="1 2">
    <name type="scientific">Amblyomma americanum</name>
    <name type="common">Lone star tick</name>
    <dbReference type="NCBI Taxonomy" id="6943"/>
    <lineage>
        <taxon>Eukaryota</taxon>
        <taxon>Metazoa</taxon>
        <taxon>Ecdysozoa</taxon>
        <taxon>Arthropoda</taxon>
        <taxon>Chelicerata</taxon>
        <taxon>Arachnida</taxon>
        <taxon>Acari</taxon>
        <taxon>Parasitiformes</taxon>
        <taxon>Ixodida</taxon>
        <taxon>Ixodoidea</taxon>
        <taxon>Ixodidae</taxon>
        <taxon>Amblyomminae</taxon>
        <taxon>Amblyomma</taxon>
    </lineage>
</organism>
<keyword evidence="2" id="KW-1185">Reference proteome</keyword>
<evidence type="ECO:0000313" key="2">
    <source>
        <dbReference type="Proteomes" id="UP001321473"/>
    </source>
</evidence>
<comment type="caution">
    <text evidence="1">The sequence shown here is derived from an EMBL/GenBank/DDBJ whole genome shotgun (WGS) entry which is preliminary data.</text>
</comment>
<evidence type="ECO:0000313" key="1">
    <source>
        <dbReference type="EMBL" id="KAK8787573.1"/>
    </source>
</evidence>
<protein>
    <submittedName>
        <fullName evidence="1">Uncharacterized protein</fullName>
    </submittedName>
</protein>
<dbReference type="AlphaFoldDB" id="A0AAQ4FLB1"/>
<dbReference type="Proteomes" id="UP001321473">
    <property type="component" value="Unassembled WGS sequence"/>
</dbReference>
<name>A0AAQ4FLB1_AMBAM</name>
<sequence>MATCFARAAMCGGCRHRGLQPGGSHHLRVHRHRLYGMEHSYTRPWHSFLSGLVLKRNKKQEPPEDEGHPLFFFLQQAVPIQHSPLCETFLYIGIYIYVYA</sequence>
<reference evidence="1 2" key="1">
    <citation type="journal article" date="2023" name="Arcadia Sci">
        <title>De novo assembly of a long-read Amblyomma americanum tick genome.</title>
        <authorList>
            <person name="Chou S."/>
            <person name="Poskanzer K.E."/>
            <person name="Rollins M."/>
            <person name="Thuy-Boun P.S."/>
        </authorList>
    </citation>
    <scope>NUCLEOTIDE SEQUENCE [LARGE SCALE GENOMIC DNA]</scope>
    <source>
        <strain evidence="1">F_SG_1</strain>
        <tissue evidence="1">Salivary glands</tissue>
    </source>
</reference>